<dbReference type="InterPro" id="IPR030846">
    <property type="entry name" value="DnaG_bac"/>
</dbReference>
<evidence type="ECO:0000256" key="8">
    <source>
        <dbReference type="ARBA" id="ARBA00022833"/>
    </source>
</evidence>
<dbReference type="InterPro" id="IPR002694">
    <property type="entry name" value="Znf_CHC2"/>
</dbReference>
<keyword evidence="11 12" id="KW-0804">Transcription</keyword>
<dbReference type="SUPFAM" id="SSF57783">
    <property type="entry name" value="Zinc beta-ribbon"/>
    <property type="match status" value="1"/>
</dbReference>
<comment type="domain">
    <text evidence="12">Contains an N-terminal zinc-binding domain, a central core domain that contains the primase activity, and a C-terminal DnaB-binding domain.</text>
</comment>
<keyword evidence="3 12" id="KW-0808">Transferase</keyword>
<dbReference type="EMBL" id="SKBU01000014">
    <property type="protein sequence ID" value="TCJ17308.1"/>
    <property type="molecule type" value="Genomic_DNA"/>
</dbReference>
<evidence type="ECO:0000313" key="16">
    <source>
        <dbReference type="EMBL" id="TCJ17308.1"/>
    </source>
</evidence>
<dbReference type="InterPro" id="IPR006295">
    <property type="entry name" value="DNA_primase_DnaG"/>
</dbReference>
<dbReference type="FunFam" id="3.90.580.10:FF:000001">
    <property type="entry name" value="DNA primase"/>
    <property type="match status" value="1"/>
</dbReference>
<dbReference type="GO" id="GO:0008270">
    <property type="term" value="F:zinc ion binding"/>
    <property type="evidence" value="ECO:0007669"/>
    <property type="project" value="UniProtKB-UniRule"/>
</dbReference>
<keyword evidence="10 12" id="KW-0238">DNA-binding</keyword>
<keyword evidence="17" id="KW-1185">Reference proteome</keyword>
<dbReference type="SMART" id="SM00400">
    <property type="entry name" value="ZnF_CHCC"/>
    <property type="match status" value="1"/>
</dbReference>
<dbReference type="GO" id="GO:0000428">
    <property type="term" value="C:DNA-directed RNA polymerase complex"/>
    <property type="evidence" value="ECO:0007669"/>
    <property type="project" value="UniProtKB-KW"/>
</dbReference>
<dbReference type="PANTHER" id="PTHR30313">
    <property type="entry name" value="DNA PRIMASE"/>
    <property type="match status" value="1"/>
</dbReference>
<dbReference type="GO" id="GO:1990077">
    <property type="term" value="C:primosome complex"/>
    <property type="evidence" value="ECO:0007669"/>
    <property type="project" value="UniProtKB-KW"/>
</dbReference>
<keyword evidence="7 12" id="KW-0863">Zinc-finger</keyword>
<dbReference type="PANTHER" id="PTHR30313:SF2">
    <property type="entry name" value="DNA PRIMASE"/>
    <property type="match status" value="1"/>
</dbReference>
<organism evidence="16 17">
    <name type="scientific">Rubrobacter taiwanensis</name>
    <dbReference type="NCBI Taxonomy" id="185139"/>
    <lineage>
        <taxon>Bacteria</taxon>
        <taxon>Bacillati</taxon>
        <taxon>Actinomycetota</taxon>
        <taxon>Rubrobacteria</taxon>
        <taxon>Rubrobacterales</taxon>
        <taxon>Rubrobacteraceae</taxon>
        <taxon>Rubrobacter</taxon>
    </lineage>
</organism>
<evidence type="ECO:0000256" key="4">
    <source>
        <dbReference type="ARBA" id="ARBA00022695"/>
    </source>
</evidence>
<feature type="zinc finger region" description="CHC2-type" evidence="12 14">
    <location>
        <begin position="47"/>
        <end position="71"/>
    </location>
</feature>
<keyword evidence="1 12" id="KW-0240">DNA-directed RNA polymerase</keyword>
<dbReference type="InterPro" id="IPR006171">
    <property type="entry name" value="TOPRIM_dom"/>
</dbReference>
<dbReference type="SMART" id="SM00493">
    <property type="entry name" value="TOPRIM"/>
    <property type="match status" value="1"/>
</dbReference>
<protein>
    <recommendedName>
        <fullName evidence="12 13">DNA primase</fullName>
        <ecNumber evidence="12">2.7.7.101</ecNumber>
    </recommendedName>
</protein>
<evidence type="ECO:0000256" key="3">
    <source>
        <dbReference type="ARBA" id="ARBA00022679"/>
    </source>
</evidence>
<comment type="cofactor">
    <cofactor evidence="12 13 14">
        <name>Zn(2+)</name>
        <dbReference type="ChEBI" id="CHEBI:29105"/>
    </cofactor>
    <text evidence="12 13 14">Binds 1 zinc ion per monomer.</text>
</comment>
<dbReference type="Proteomes" id="UP000295244">
    <property type="component" value="Unassembled WGS sequence"/>
</dbReference>
<dbReference type="Pfam" id="PF13662">
    <property type="entry name" value="Toprim_4"/>
    <property type="match status" value="1"/>
</dbReference>
<evidence type="ECO:0000256" key="7">
    <source>
        <dbReference type="ARBA" id="ARBA00022771"/>
    </source>
</evidence>
<comment type="subunit">
    <text evidence="12">Monomer. Interacts with DnaB.</text>
</comment>
<evidence type="ECO:0000256" key="14">
    <source>
        <dbReference type="PIRSR" id="PIRSR002811-1"/>
    </source>
</evidence>
<evidence type="ECO:0000256" key="5">
    <source>
        <dbReference type="ARBA" id="ARBA00022705"/>
    </source>
</evidence>
<dbReference type="GO" id="GO:0003677">
    <property type="term" value="F:DNA binding"/>
    <property type="evidence" value="ECO:0007669"/>
    <property type="project" value="UniProtKB-KW"/>
</dbReference>
<reference evidence="16 17" key="1">
    <citation type="submission" date="2019-03" db="EMBL/GenBank/DDBJ databases">
        <title>Whole genome sequence of a novel Rubrobacter taiwanensis strain, isolated from Yellowstone National Park.</title>
        <authorList>
            <person name="Freed S."/>
            <person name="Ramaley R.F."/>
            <person name="Kyndt J.A."/>
        </authorList>
    </citation>
    <scope>NUCLEOTIDE SEQUENCE [LARGE SCALE GENOMIC DNA]</scope>
    <source>
        <strain evidence="16 17">Yellowstone</strain>
    </source>
</reference>
<dbReference type="NCBIfam" id="TIGR01391">
    <property type="entry name" value="dnaG"/>
    <property type="match status" value="1"/>
</dbReference>
<name>A0A4R1BJE9_9ACTN</name>
<dbReference type="Pfam" id="PF01807">
    <property type="entry name" value="Zn_ribbon_DnaG"/>
    <property type="match status" value="1"/>
</dbReference>
<dbReference type="HAMAP" id="MF_00974">
    <property type="entry name" value="DNA_primase_DnaG"/>
    <property type="match status" value="1"/>
</dbReference>
<evidence type="ECO:0000256" key="11">
    <source>
        <dbReference type="ARBA" id="ARBA00023163"/>
    </source>
</evidence>
<evidence type="ECO:0000256" key="6">
    <source>
        <dbReference type="ARBA" id="ARBA00022723"/>
    </source>
</evidence>
<dbReference type="InterPro" id="IPR037068">
    <property type="entry name" value="DNA_primase_core_N_sf"/>
</dbReference>
<dbReference type="PROSITE" id="PS50880">
    <property type="entry name" value="TOPRIM"/>
    <property type="match status" value="1"/>
</dbReference>
<comment type="function">
    <text evidence="12 13">RNA polymerase that catalyzes the synthesis of short RNA molecules used as primers for DNA polymerase during DNA replication.</text>
</comment>
<keyword evidence="6 12" id="KW-0479">Metal-binding</keyword>
<dbReference type="Gene3D" id="3.90.580.10">
    <property type="entry name" value="Zinc finger, CHC2-type domain"/>
    <property type="match status" value="1"/>
</dbReference>
<dbReference type="Pfam" id="PF08275">
    <property type="entry name" value="DNAG_N"/>
    <property type="match status" value="1"/>
</dbReference>
<dbReference type="InterPro" id="IPR036977">
    <property type="entry name" value="DNA_primase_Znf_CHC2"/>
</dbReference>
<sequence length="588" mass="65507">MRREGARNTLKISPQSIEEVREAADIVEVASEFTALRRQGSEYTGLCPFHQEKTPSFSVSPDKGLYYCFGCGAGGDAIELVSRLKGFSFTEAIGYLAERFGVDLQYVQRSPGEARALARRRAAYRALAAAAAYYHKCLRESTRAAPARRYLAERGFNRQTLETFKIGYAPPAGFVRIAGRLNITREALDDAGLLSTSGRDRFFERITFPIADHRGRVIGFGARTLGDAKPKYLNSPETPLFNKRYLLYGLPQAADHIRRGGIAIVVEGYTDVLMLHQCGLRNAVATLGTSITGDHLKRLSGYAERIYLLFDPDEAGEEAIRRAAGAAASMRLDLRVLRLEQDPADWLLRHSAEEFRGLLEEALPVLEYGIRRIAERARGAEAVDRARARPELEGMIREIEDPVLRREAVRLASESLGVDARSFAHLLAPGTRGERRFRQTGDYDPAKEAELEVLALILTSPADTAEFLRKGVEVPGLPEPVKPEPRDFSDRARAELFELLRENAGSELDALLASERARPYLDLVSALTLQSRQTEATPPIIRAAWLRLRTLSRERAKRRTGDLDEKLSLHHEIRILKSAISSEEVSAP</sequence>
<dbReference type="Gene3D" id="3.90.980.10">
    <property type="entry name" value="DNA primase, catalytic core, N-terminal domain"/>
    <property type="match status" value="1"/>
</dbReference>
<feature type="domain" description="Toprim" evidence="15">
    <location>
        <begin position="261"/>
        <end position="342"/>
    </location>
</feature>
<evidence type="ECO:0000256" key="2">
    <source>
        <dbReference type="ARBA" id="ARBA00022515"/>
    </source>
</evidence>
<dbReference type="GO" id="GO:0005737">
    <property type="term" value="C:cytoplasm"/>
    <property type="evidence" value="ECO:0007669"/>
    <property type="project" value="TreeGrafter"/>
</dbReference>
<comment type="catalytic activity">
    <reaction evidence="12">
        <text>ssDNA + n NTP = ssDNA/pppN(pN)n-1 hybrid + (n-1) diphosphate.</text>
        <dbReference type="EC" id="2.7.7.101"/>
    </reaction>
</comment>
<dbReference type="AlphaFoldDB" id="A0A4R1BJE9"/>
<evidence type="ECO:0000313" key="17">
    <source>
        <dbReference type="Proteomes" id="UP000295244"/>
    </source>
</evidence>
<keyword evidence="5 12" id="KW-0235">DNA replication</keyword>
<comment type="similarity">
    <text evidence="12 13">Belongs to the DnaG primase family.</text>
</comment>
<dbReference type="OrthoDB" id="9803773at2"/>
<dbReference type="InterPro" id="IPR034151">
    <property type="entry name" value="TOPRIM_DnaG_bac"/>
</dbReference>
<keyword evidence="4 12" id="KW-0548">Nucleotidyltransferase</keyword>
<dbReference type="GO" id="GO:0006269">
    <property type="term" value="P:DNA replication, synthesis of primer"/>
    <property type="evidence" value="ECO:0007669"/>
    <property type="project" value="UniProtKB-UniRule"/>
</dbReference>
<evidence type="ECO:0000256" key="1">
    <source>
        <dbReference type="ARBA" id="ARBA00022478"/>
    </source>
</evidence>
<dbReference type="Gene3D" id="3.40.1360.10">
    <property type="match status" value="1"/>
</dbReference>
<keyword evidence="2 12" id="KW-0639">Primosome</keyword>
<keyword evidence="9" id="KW-0460">Magnesium</keyword>
<dbReference type="InterPro" id="IPR050219">
    <property type="entry name" value="DnaG_primase"/>
</dbReference>
<dbReference type="EC" id="2.7.7.101" evidence="12"/>
<evidence type="ECO:0000256" key="12">
    <source>
        <dbReference type="HAMAP-Rule" id="MF_00974"/>
    </source>
</evidence>
<accession>A0A4R1BJE9</accession>
<keyword evidence="8 12" id="KW-0862">Zinc</keyword>
<evidence type="ECO:0000256" key="13">
    <source>
        <dbReference type="PIRNR" id="PIRNR002811"/>
    </source>
</evidence>
<dbReference type="SUPFAM" id="SSF56731">
    <property type="entry name" value="DNA primase core"/>
    <property type="match status" value="1"/>
</dbReference>
<gene>
    <name evidence="12 16" type="primary">dnaG</name>
    <name evidence="16" type="ORF">E0L93_07185</name>
</gene>
<evidence type="ECO:0000256" key="9">
    <source>
        <dbReference type="ARBA" id="ARBA00022842"/>
    </source>
</evidence>
<evidence type="ECO:0000259" key="15">
    <source>
        <dbReference type="PROSITE" id="PS50880"/>
    </source>
</evidence>
<dbReference type="PIRSF" id="PIRSF002811">
    <property type="entry name" value="DnaG"/>
    <property type="match status" value="1"/>
</dbReference>
<proteinExistence type="inferred from homology"/>
<evidence type="ECO:0000256" key="10">
    <source>
        <dbReference type="ARBA" id="ARBA00023125"/>
    </source>
</evidence>
<dbReference type="CDD" id="cd03364">
    <property type="entry name" value="TOPRIM_DnaG_primases"/>
    <property type="match status" value="1"/>
</dbReference>
<dbReference type="GO" id="GO:0003899">
    <property type="term" value="F:DNA-directed RNA polymerase activity"/>
    <property type="evidence" value="ECO:0007669"/>
    <property type="project" value="UniProtKB-UniRule"/>
</dbReference>
<dbReference type="InterPro" id="IPR013264">
    <property type="entry name" value="DNAG_N"/>
</dbReference>
<comment type="caution">
    <text evidence="16">The sequence shown here is derived from an EMBL/GenBank/DDBJ whole genome shotgun (WGS) entry which is preliminary data.</text>
</comment>